<keyword evidence="16" id="KW-0594">Phospholipid biosynthesis</keyword>
<evidence type="ECO:0000256" key="13">
    <source>
        <dbReference type="ARBA" id="ARBA00022989"/>
    </source>
</evidence>
<keyword evidence="10 25" id="KW-0808">Transferase</keyword>
<evidence type="ECO:0000256" key="1">
    <source>
        <dbReference type="ARBA" id="ARBA00001698"/>
    </source>
</evidence>
<evidence type="ECO:0000256" key="16">
    <source>
        <dbReference type="ARBA" id="ARBA00023209"/>
    </source>
</evidence>
<evidence type="ECO:0000256" key="23">
    <source>
        <dbReference type="ARBA" id="ARBA00033406"/>
    </source>
</evidence>
<keyword evidence="17" id="KW-1208">Phospholipid metabolism</keyword>
<evidence type="ECO:0000256" key="15">
    <source>
        <dbReference type="ARBA" id="ARBA00023136"/>
    </source>
</evidence>
<feature type="transmembrane region" description="Helical" evidence="24">
    <location>
        <begin position="95"/>
        <end position="113"/>
    </location>
</feature>
<evidence type="ECO:0000256" key="21">
    <source>
        <dbReference type="ARBA" id="ARBA00032396"/>
    </source>
</evidence>
<evidence type="ECO:0000313" key="25">
    <source>
        <dbReference type="EMBL" id="PZP51521.1"/>
    </source>
</evidence>
<feature type="transmembrane region" description="Helical" evidence="24">
    <location>
        <begin position="12"/>
        <end position="45"/>
    </location>
</feature>
<evidence type="ECO:0000256" key="6">
    <source>
        <dbReference type="ARBA" id="ARBA00012487"/>
    </source>
</evidence>
<dbReference type="Pfam" id="PF01148">
    <property type="entry name" value="CTP_transf_1"/>
    <property type="match status" value="1"/>
</dbReference>
<evidence type="ECO:0000256" key="18">
    <source>
        <dbReference type="ARBA" id="ARBA00029893"/>
    </source>
</evidence>
<evidence type="ECO:0000256" key="4">
    <source>
        <dbReference type="ARBA" id="ARBA00005189"/>
    </source>
</evidence>
<dbReference type="AlphaFoldDB" id="A0A2W5F603"/>
<evidence type="ECO:0000256" key="10">
    <source>
        <dbReference type="ARBA" id="ARBA00022679"/>
    </source>
</evidence>
<keyword evidence="9" id="KW-0444">Lipid biosynthesis</keyword>
<protein>
    <recommendedName>
        <fullName evidence="7">Phosphatidate cytidylyltransferase</fullName>
        <ecNumber evidence="6">2.7.7.41</ecNumber>
    </recommendedName>
    <alternativeName>
        <fullName evidence="20">CDP-DAG synthase</fullName>
    </alternativeName>
    <alternativeName>
        <fullName evidence="22">CDP-DG synthase</fullName>
    </alternativeName>
    <alternativeName>
        <fullName evidence="18">CDP-diacylglycerol synthase</fullName>
    </alternativeName>
    <alternativeName>
        <fullName evidence="21">CDP-diglyceride pyrophosphorylase</fullName>
    </alternativeName>
    <alternativeName>
        <fullName evidence="23">CDP-diglyceride synthase</fullName>
    </alternativeName>
    <alternativeName>
        <fullName evidence="19">CTP:phosphatidate cytidylyltransferase</fullName>
    </alternativeName>
</protein>
<comment type="caution">
    <text evidence="25">The sequence shown here is derived from an EMBL/GenBank/DDBJ whole genome shotgun (WGS) entry which is preliminary data.</text>
</comment>
<feature type="transmembrane region" description="Helical" evidence="24">
    <location>
        <begin position="263"/>
        <end position="283"/>
    </location>
</feature>
<keyword evidence="13 24" id="KW-1133">Transmembrane helix</keyword>
<comment type="similarity">
    <text evidence="5">Belongs to the CDS family.</text>
</comment>
<evidence type="ECO:0000256" key="24">
    <source>
        <dbReference type="SAM" id="Phobius"/>
    </source>
</evidence>
<name>A0A2W5F603_9SPHI</name>
<dbReference type="GO" id="GO:0016024">
    <property type="term" value="P:CDP-diacylglycerol biosynthetic process"/>
    <property type="evidence" value="ECO:0007669"/>
    <property type="project" value="TreeGrafter"/>
</dbReference>
<gene>
    <name evidence="25" type="ORF">DI598_02995</name>
</gene>
<evidence type="ECO:0000256" key="22">
    <source>
        <dbReference type="ARBA" id="ARBA00032743"/>
    </source>
</evidence>
<dbReference type="EC" id="2.7.7.41" evidence="6"/>
<dbReference type="GO" id="GO:0005886">
    <property type="term" value="C:plasma membrane"/>
    <property type="evidence" value="ECO:0007669"/>
    <property type="project" value="UniProtKB-SubCell"/>
</dbReference>
<evidence type="ECO:0000256" key="17">
    <source>
        <dbReference type="ARBA" id="ARBA00023264"/>
    </source>
</evidence>
<reference evidence="25 26" key="1">
    <citation type="submission" date="2017-11" db="EMBL/GenBank/DDBJ databases">
        <title>Infants hospitalized years apart are colonized by the same room-sourced microbial strains.</title>
        <authorList>
            <person name="Brooks B."/>
            <person name="Olm M.R."/>
            <person name="Firek B.A."/>
            <person name="Baker R."/>
            <person name="Thomas B.C."/>
            <person name="Morowitz M.J."/>
            <person name="Banfield J.F."/>
        </authorList>
    </citation>
    <scope>NUCLEOTIDE SEQUENCE [LARGE SCALE GENOMIC DNA]</scope>
    <source>
        <strain evidence="25">S2_009_000_R2_76</strain>
    </source>
</reference>
<proteinExistence type="inferred from homology"/>
<keyword evidence="11 24" id="KW-0812">Transmembrane</keyword>
<evidence type="ECO:0000256" key="3">
    <source>
        <dbReference type="ARBA" id="ARBA00005119"/>
    </source>
</evidence>
<dbReference type="EMBL" id="QFOI01000028">
    <property type="protein sequence ID" value="PZP51521.1"/>
    <property type="molecule type" value="Genomic_DNA"/>
</dbReference>
<feature type="transmembrane region" description="Helical" evidence="24">
    <location>
        <begin position="149"/>
        <end position="171"/>
    </location>
</feature>
<keyword evidence="14" id="KW-0443">Lipid metabolism</keyword>
<accession>A0A2W5F603</accession>
<keyword evidence="8" id="KW-1003">Cell membrane</keyword>
<feature type="transmembrane region" description="Helical" evidence="24">
    <location>
        <begin position="192"/>
        <end position="211"/>
    </location>
</feature>
<feature type="transmembrane region" description="Helical" evidence="24">
    <location>
        <begin position="217"/>
        <end position="236"/>
    </location>
</feature>
<evidence type="ECO:0000256" key="14">
    <source>
        <dbReference type="ARBA" id="ARBA00023098"/>
    </source>
</evidence>
<comment type="catalytic activity">
    <reaction evidence="1">
        <text>a 1,2-diacyl-sn-glycero-3-phosphate + CTP + H(+) = a CDP-1,2-diacyl-sn-glycerol + diphosphate</text>
        <dbReference type="Rhea" id="RHEA:16229"/>
        <dbReference type="ChEBI" id="CHEBI:15378"/>
        <dbReference type="ChEBI" id="CHEBI:33019"/>
        <dbReference type="ChEBI" id="CHEBI:37563"/>
        <dbReference type="ChEBI" id="CHEBI:58332"/>
        <dbReference type="ChEBI" id="CHEBI:58608"/>
        <dbReference type="EC" id="2.7.7.41"/>
    </reaction>
</comment>
<dbReference type="GO" id="GO:0004605">
    <property type="term" value="F:phosphatidate cytidylyltransferase activity"/>
    <property type="evidence" value="ECO:0007669"/>
    <property type="project" value="UniProtKB-EC"/>
</dbReference>
<evidence type="ECO:0000256" key="2">
    <source>
        <dbReference type="ARBA" id="ARBA00004651"/>
    </source>
</evidence>
<evidence type="ECO:0000256" key="7">
    <source>
        <dbReference type="ARBA" id="ARBA00019373"/>
    </source>
</evidence>
<evidence type="ECO:0000313" key="26">
    <source>
        <dbReference type="Proteomes" id="UP000249645"/>
    </source>
</evidence>
<evidence type="ECO:0000256" key="8">
    <source>
        <dbReference type="ARBA" id="ARBA00022475"/>
    </source>
</evidence>
<evidence type="ECO:0000256" key="5">
    <source>
        <dbReference type="ARBA" id="ARBA00010185"/>
    </source>
</evidence>
<keyword evidence="15 24" id="KW-0472">Membrane</keyword>
<comment type="pathway">
    <text evidence="4">Lipid metabolism.</text>
</comment>
<organism evidence="25 26">
    <name type="scientific">Pseudopedobacter saltans</name>
    <dbReference type="NCBI Taxonomy" id="151895"/>
    <lineage>
        <taxon>Bacteria</taxon>
        <taxon>Pseudomonadati</taxon>
        <taxon>Bacteroidota</taxon>
        <taxon>Sphingobacteriia</taxon>
        <taxon>Sphingobacteriales</taxon>
        <taxon>Sphingobacteriaceae</taxon>
        <taxon>Pseudopedobacter</taxon>
    </lineage>
</organism>
<feature type="transmembrane region" description="Helical" evidence="24">
    <location>
        <begin position="125"/>
        <end position="143"/>
    </location>
</feature>
<sequence length="284" mass="31540">MAFNVATFKTRALTAIIFVLVMLAGLLINNWTLLILFVVVHFGCWYEFQKLAGEIDPRYKEVDSNVKMSGSLAGLGFILWNTQLMDIGSLPMRRFGFWIMLLGIAYAFISMLIEPSYKKGVLKYTGLGWLYVSISWGCFISLSQWSYEGYPFIVLTLIASIWLNDTLAYIVGSFIGKTPFSKISPKKTWEGTIGGAILAVVLVTCIGYFAINKGFLQMYIVVSAIAAVFGTLGDLLESKIKRMANVKDSGTIMPGHGGFLDRFDSLMVASVAVWLYIFIGTLIK</sequence>
<dbReference type="PANTHER" id="PTHR46382">
    <property type="entry name" value="PHOSPHATIDATE CYTIDYLYLTRANSFERASE"/>
    <property type="match status" value="1"/>
</dbReference>
<evidence type="ECO:0000256" key="9">
    <source>
        <dbReference type="ARBA" id="ARBA00022516"/>
    </source>
</evidence>
<comment type="pathway">
    <text evidence="3">Phospholipid metabolism; CDP-diacylglycerol biosynthesis; CDP-diacylglycerol from sn-glycerol 3-phosphate: step 3/3.</text>
</comment>
<evidence type="ECO:0000256" key="20">
    <source>
        <dbReference type="ARBA" id="ARBA00032253"/>
    </source>
</evidence>
<comment type="subcellular location">
    <subcellularLocation>
        <location evidence="2">Cell membrane</location>
        <topology evidence="2">Multi-pass membrane protein</topology>
    </subcellularLocation>
</comment>
<evidence type="ECO:0000256" key="12">
    <source>
        <dbReference type="ARBA" id="ARBA00022695"/>
    </source>
</evidence>
<dbReference type="PANTHER" id="PTHR46382:SF1">
    <property type="entry name" value="PHOSPHATIDATE CYTIDYLYLTRANSFERASE"/>
    <property type="match status" value="1"/>
</dbReference>
<evidence type="ECO:0000256" key="11">
    <source>
        <dbReference type="ARBA" id="ARBA00022692"/>
    </source>
</evidence>
<evidence type="ECO:0000256" key="19">
    <source>
        <dbReference type="ARBA" id="ARBA00031825"/>
    </source>
</evidence>
<keyword evidence="12 25" id="KW-0548">Nucleotidyltransferase</keyword>
<dbReference type="Proteomes" id="UP000249645">
    <property type="component" value="Unassembled WGS sequence"/>
</dbReference>